<keyword evidence="1" id="KW-0677">Repeat</keyword>
<dbReference type="PROSITE" id="PS50297">
    <property type="entry name" value="ANK_REP_REGION"/>
    <property type="match status" value="2"/>
</dbReference>
<dbReference type="PANTHER" id="PTHR24171:SF9">
    <property type="entry name" value="ANKYRIN REPEAT DOMAIN-CONTAINING PROTEIN 39"/>
    <property type="match status" value="1"/>
</dbReference>
<dbReference type="EMBL" id="CAJNNW010000097">
    <property type="protein sequence ID" value="CAE8623111.1"/>
    <property type="molecule type" value="Genomic_DNA"/>
</dbReference>
<dbReference type="Gene3D" id="1.25.40.20">
    <property type="entry name" value="Ankyrin repeat-containing domain"/>
    <property type="match status" value="2"/>
</dbReference>
<dbReference type="InterPro" id="IPR002110">
    <property type="entry name" value="Ankyrin_rpt"/>
</dbReference>
<protein>
    <recommendedName>
        <fullName evidence="6">ANK_REP_REGION domain-containing protein</fullName>
    </recommendedName>
</protein>
<evidence type="ECO:0000256" key="2">
    <source>
        <dbReference type="ARBA" id="ARBA00023043"/>
    </source>
</evidence>
<sequence>RGQFMPTLRSLLDEHIAAGDEKPAALVTGTTPKFAPKPRSAALADDEDGKFDVKQDFTQVVDCDGMALAARCLVRLCENGNLTVAAELLQAKADVNMPEPDIGVTPLIAAANAGHLDICKYLFRKDADVNSPVGDGTGRTALHAAAQSGFASVVQLLLEKGADVKAVDLTKTHSLQLAVRHGHAGAAELLLKAKANPNSADDQGQVAINDAVAKDRFDLVTKLLEFGALVNVRNMAGLEAISFSRTPTMQAIIMKHDVNF</sequence>
<dbReference type="PROSITE" id="PS50088">
    <property type="entry name" value="ANK_REPEAT"/>
    <property type="match status" value="3"/>
</dbReference>
<reference evidence="4" key="1">
    <citation type="submission" date="2021-02" db="EMBL/GenBank/DDBJ databases">
        <authorList>
            <person name="Dougan E. K."/>
            <person name="Rhodes N."/>
            <person name="Thang M."/>
            <person name="Chan C."/>
        </authorList>
    </citation>
    <scope>NUCLEOTIDE SEQUENCE</scope>
</reference>
<feature type="repeat" description="ANK" evidence="3">
    <location>
        <begin position="102"/>
        <end position="130"/>
    </location>
</feature>
<evidence type="ECO:0000256" key="1">
    <source>
        <dbReference type="ARBA" id="ARBA00022737"/>
    </source>
</evidence>
<dbReference type="AlphaFoldDB" id="A0A813GKA9"/>
<dbReference type="Pfam" id="PF00023">
    <property type="entry name" value="Ank"/>
    <property type="match status" value="1"/>
</dbReference>
<feature type="repeat" description="ANK" evidence="3">
    <location>
        <begin position="203"/>
        <end position="235"/>
    </location>
</feature>
<dbReference type="Proteomes" id="UP000626109">
    <property type="component" value="Unassembled WGS sequence"/>
</dbReference>
<dbReference type="SUPFAM" id="SSF48403">
    <property type="entry name" value="Ankyrin repeat"/>
    <property type="match status" value="1"/>
</dbReference>
<proteinExistence type="predicted"/>
<dbReference type="Pfam" id="PF12796">
    <property type="entry name" value="Ank_2"/>
    <property type="match status" value="1"/>
</dbReference>
<evidence type="ECO:0000313" key="4">
    <source>
        <dbReference type="EMBL" id="CAE8623111.1"/>
    </source>
</evidence>
<feature type="repeat" description="ANK" evidence="3">
    <location>
        <begin position="137"/>
        <end position="169"/>
    </location>
</feature>
<dbReference type="PRINTS" id="PR01415">
    <property type="entry name" value="ANKYRIN"/>
</dbReference>
<name>A0A813GKA9_POLGL</name>
<organism evidence="4 5">
    <name type="scientific">Polarella glacialis</name>
    <name type="common">Dinoflagellate</name>
    <dbReference type="NCBI Taxonomy" id="89957"/>
    <lineage>
        <taxon>Eukaryota</taxon>
        <taxon>Sar</taxon>
        <taxon>Alveolata</taxon>
        <taxon>Dinophyceae</taxon>
        <taxon>Suessiales</taxon>
        <taxon>Suessiaceae</taxon>
        <taxon>Polarella</taxon>
    </lineage>
</organism>
<comment type="caution">
    <text evidence="4">The sequence shown here is derived from an EMBL/GenBank/DDBJ whole genome shotgun (WGS) entry which is preliminary data.</text>
</comment>
<evidence type="ECO:0000313" key="5">
    <source>
        <dbReference type="Proteomes" id="UP000626109"/>
    </source>
</evidence>
<dbReference type="InterPro" id="IPR036770">
    <property type="entry name" value="Ankyrin_rpt-contain_sf"/>
</dbReference>
<feature type="non-terminal residue" evidence="4">
    <location>
        <position position="1"/>
    </location>
</feature>
<evidence type="ECO:0000256" key="3">
    <source>
        <dbReference type="PROSITE-ProRule" id="PRU00023"/>
    </source>
</evidence>
<dbReference type="SMART" id="SM00248">
    <property type="entry name" value="ANK"/>
    <property type="match status" value="5"/>
</dbReference>
<accession>A0A813GKA9</accession>
<evidence type="ECO:0008006" key="6">
    <source>
        <dbReference type="Google" id="ProtNLM"/>
    </source>
</evidence>
<dbReference type="PANTHER" id="PTHR24171">
    <property type="entry name" value="ANKYRIN REPEAT DOMAIN-CONTAINING PROTEIN 39-RELATED"/>
    <property type="match status" value="1"/>
</dbReference>
<gene>
    <name evidence="4" type="ORF">PGLA2088_LOCUS175</name>
</gene>
<keyword evidence="2 3" id="KW-0040">ANK repeat</keyword>